<keyword evidence="6" id="KW-0325">Glycoprotein</keyword>
<evidence type="ECO:0000256" key="4">
    <source>
        <dbReference type="ARBA" id="ARBA00022801"/>
    </source>
</evidence>
<dbReference type="FunFam" id="3.40.720.10:FF:000007">
    <property type="entry name" value="Arylsulfatase family, member J"/>
    <property type="match status" value="1"/>
</dbReference>
<comment type="caution">
    <text evidence="9">The sequence shown here is derived from an EMBL/GenBank/DDBJ whole genome shotgun (WGS) entry which is preliminary data.</text>
</comment>
<evidence type="ECO:0000256" key="1">
    <source>
        <dbReference type="ARBA" id="ARBA00001913"/>
    </source>
</evidence>
<feature type="chain" id="PRO_5041897961" description="Sulfatase N-terminal domain-containing protein" evidence="7">
    <location>
        <begin position="20"/>
        <end position="499"/>
    </location>
</feature>
<keyword evidence="4" id="KW-0378">Hydrolase</keyword>
<dbReference type="Gene3D" id="3.30.1120.10">
    <property type="match status" value="1"/>
</dbReference>
<dbReference type="Proteomes" id="UP001195483">
    <property type="component" value="Unassembled WGS sequence"/>
</dbReference>
<dbReference type="CDD" id="cd16029">
    <property type="entry name" value="4-S"/>
    <property type="match status" value="1"/>
</dbReference>
<comment type="similarity">
    <text evidence="2">Belongs to the sulfatase family.</text>
</comment>
<evidence type="ECO:0000256" key="5">
    <source>
        <dbReference type="ARBA" id="ARBA00022837"/>
    </source>
</evidence>
<name>A0AAE0RUI1_9BIVA</name>
<dbReference type="AlphaFoldDB" id="A0AAE0RUI1"/>
<dbReference type="EMBL" id="JAEAOA010000859">
    <property type="protein sequence ID" value="KAK3579923.1"/>
    <property type="molecule type" value="Genomic_DNA"/>
</dbReference>
<dbReference type="Pfam" id="PF00884">
    <property type="entry name" value="Sulfatase"/>
    <property type="match status" value="1"/>
</dbReference>
<evidence type="ECO:0000313" key="10">
    <source>
        <dbReference type="Proteomes" id="UP001195483"/>
    </source>
</evidence>
<dbReference type="PANTHER" id="PTHR10342">
    <property type="entry name" value="ARYLSULFATASE"/>
    <property type="match status" value="1"/>
</dbReference>
<sequence length="499" mass="56570">MSCVLLAIISFFTTTGTEAARAAPHILFVLADDYGYHDIGYHGSEINTPTLDKLALEGLRLENYYVQPICTPTRSQLLSGRYQIHTGLQHDIIWPTQPNGLPLDSPTLADKLREAGYSTHMVGKWHLGMYRKDYLPTSRGFDTYFGYLTGSEDYFTRDRCYESYCGMDLRDNLEPMNQTGEYSTHLFTQKVINIMKNYDGSKPLFIYLAFQAVHSPLQVPETYTHPYRHIKDQNRRIYAGMVSAMDEAVRNITEAFRAKGLWDNTILVFSTDNGGEILAGGNNWPLRGWKHSLWEGGVHGVGFVHSPFLNETVKGTVSWDLMHVTDWFPTLVHLAGGSLNGTLPLDGIDQWETINGQRISPRNEILHNIDPLFERSGKPAYNGTFDTSVRAALRAGDWKIITGNPGNSSWIPPPDANFAFFKSNQSVNFMLSKTKNVWLFNIAKDPYEDRDLADEYPSKVKEMLDRLSYYQSTAVPCHYPKSDPRADPKLHGGFWGPWE</sequence>
<evidence type="ECO:0000256" key="3">
    <source>
        <dbReference type="ARBA" id="ARBA00022723"/>
    </source>
</evidence>
<evidence type="ECO:0000313" key="9">
    <source>
        <dbReference type="EMBL" id="KAK3579923.1"/>
    </source>
</evidence>
<feature type="domain" description="Sulfatase N-terminal" evidence="8">
    <location>
        <begin position="24"/>
        <end position="336"/>
    </location>
</feature>
<evidence type="ECO:0000256" key="2">
    <source>
        <dbReference type="ARBA" id="ARBA00008779"/>
    </source>
</evidence>
<keyword evidence="3" id="KW-0479">Metal-binding</keyword>
<organism evidence="9 10">
    <name type="scientific">Potamilus streckersoni</name>
    <dbReference type="NCBI Taxonomy" id="2493646"/>
    <lineage>
        <taxon>Eukaryota</taxon>
        <taxon>Metazoa</taxon>
        <taxon>Spiralia</taxon>
        <taxon>Lophotrochozoa</taxon>
        <taxon>Mollusca</taxon>
        <taxon>Bivalvia</taxon>
        <taxon>Autobranchia</taxon>
        <taxon>Heteroconchia</taxon>
        <taxon>Palaeoheterodonta</taxon>
        <taxon>Unionida</taxon>
        <taxon>Unionoidea</taxon>
        <taxon>Unionidae</taxon>
        <taxon>Ambleminae</taxon>
        <taxon>Lampsilini</taxon>
        <taxon>Potamilus</taxon>
    </lineage>
</organism>
<dbReference type="InterPro" id="IPR000917">
    <property type="entry name" value="Sulfatase_N"/>
</dbReference>
<proteinExistence type="inferred from homology"/>
<gene>
    <name evidence="9" type="ORF">CHS0354_014033</name>
</gene>
<dbReference type="PROSITE" id="PS00149">
    <property type="entry name" value="SULFATASE_2"/>
    <property type="match status" value="1"/>
</dbReference>
<dbReference type="GO" id="GO:0008484">
    <property type="term" value="F:sulfuric ester hydrolase activity"/>
    <property type="evidence" value="ECO:0007669"/>
    <property type="project" value="InterPro"/>
</dbReference>
<dbReference type="PANTHER" id="PTHR10342:SF274">
    <property type="entry name" value="ARYLSULFATASE B"/>
    <property type="match status" value="1"/>
</dbReference>
<feature type="signal peptide" evidence="7">
    <location>
        <begin position="1"/>
        <end position="19"/>
    </location>
</feature>
<dbReference type="InterPro" id="IPR047115">
    <property type="entry name" value="ARSB"/>
</dbReference>
<keyword evidence="7" id="KW-0732">Signal</keyword>
<dbReference type="InterPro" id="IPR017850">
    <property type="entry name" value="Alkaline_phosphatase_core_sf"/>
</dbReference>
<evidence type="ECO:0000256" key="7">
    <source>
        <dbReference type="SAM" id="SignalP"/>
    </source>
</evidence>
<dbReference type="SUPFAM" id="SSF53649">
    <property type="entry name" value="Alkaline phosphatase-like"/>
    <property type="match status" value="1"/>
</dbReference>
<accession>A0AAE0RUI1</accession>
<protein>
    <recommendedName>
        <fullName evidence="8">Sulfatase N-terminal domain-containing protein</fullName>
    </recommendedName>
</protein>
<comment type="cofactor">
    <cofactor evidence="1">
        <name>Ca(2+)</name>
        <dbReference type="ChEBI" id="CHEBI:29108"/>
    </cofactor>
</comment>
<keyword evidence="10" id="KW-1185">Reference proteome</keyword>
<evidence type="ECO:0000256" key="6">
    <source>
        <dbReference type="ARBA" id="ARBA00023180"/>
    </source>
</evidence>
<dbReference type="GO" id="GO:0046872">
    <property type="term" value="F:metal ion binding"/>
    <property type="evidence" value="ECO:0007669"/>
    <property type="project" value="UniProtKB-KW"/>
</dbReference>
<keyword evidence="5" id="KW-0106">Calcium</keyword>
<reference evidence="9" key="1">
    <citation type="journal article" date="2021" name="Genome Biol. Evol.">
        <title>A High-Quality Reference Genome for a Parasitic Bivalve with Doubly Uniparental Inheritance (Bivalvia: Unionida).</title>
        <authorList>
            <person name="Smith C.H."/>
        </authorList>
    </citation>
    <scope>NUCLEOTIDE SEQUENCE</scope>
    <source>
        <strain evidence="9">CHS0354</strain>
    </source>
</reference>
<evidence type="ECO:0000259" key="8">
    <source>
        <dbReference type="Pfam" id="PF00884"/>
    </source>
</evidence>
<reference evidence="9" key="3">
    <citation type="submission" date="2023-05" db="EMBL/GenBank/DDBJ databases">
        <authorList>
            <person name="Smith C.H."/>
        </authorList>
    </citation>
    <scope>NUCLEOTIDE SEQUENCE</scope>
    <source>
        <strain evidence="9">CHS0354</strain>
        <tissue evidence="9">Mantle</tissue>
    </source>
</reference>
<dbReference type="InterPro" id="IPR024607">
    <property type="entry name" value="Sulfatase_CS"/>
</dbReference>
<dbReference type="Gene3D" id="3.40.720.10">
    <property type="entry name" value="Alkaline Phosphatase, subunit A"/>
    <property type="match status" value="1"/>
</dbReference>
<reference evidence="9" key="2">
    <citation type="journal article" date="2021" name="Genome Biol. Evol.">
        <title>Developing a high-quality reference genome for a parasitic bivalve with doubly uniparental inheritance (Bivalvia: Unionida).</title>
        <authorList>
            <person name="Smith C.H."/>
        </authorList>
    </citation>
    <scope>NUCLEOTIDE SEQUENCE</scope>
    <source>
        <strain evidence="9">CHS0354</strain>
        <tissue evidence="9">Mantle</tissue>
    </source>
</reference>